<dbReference type="Proteomes" id="UP000646579">
    <property type="component" value="Unassembled WGS sequence"/>
</dbReference>
<organism evidence="1 2">
    <name type="scientific">Devosia pacifica</name>
    <dbReference type="NCBI Taxonomy" id="1335967"/>
    <lineage>
        <taxon>Bacteria</taxon>
        <taxon>Pseudomonadati</taxon>
        <taxon>Pseudomonadota</taxon>
        <taxon>Alphaproteobacteria</taxon>
        <taxon>Hyphomicrobiales</taxon>
        <taxon>Devosiaceae</taxon>
        <taxon>Devosia</taxon>
    </lineage>
</organism>
<proteinExistence type="predicted"/>
<evidence type="ECO:0008006" key="3">
    <source>
        <dbReference type="Google" id="ProtNLM"/>
    </source>
</evidence>
<gene>
    <name evidence="1" type="ORF">GCM10007989_20220</name>
</gene>
<name>A0A918S568_9HYPH</name>
<evidence type="ECO:0000313" key="2">
    <source>
        <dbReference type="Proteomes" id="UP000646579"/>
    </source>
</evidence>
<evidence type="ECO:0000313" key="1">
    <source>
        <dbReference type="EMBL" id="GHA24508.1"/>
    </source>
</evidence>
<keyword evidence="2" id="KW-1185">Reference proteome</keyword>
<dbReference type="EMBL" id="BMZE01000002">
    <property type="protein sequence ID" value="GHA24508.1"/>
    <property type="molecule type" value="Genomic_DNA"/>
</dbReference>
<dbReference type="AlphaFoldDB" id="A0A918S568"/>
<protein>
    <recommendedName>
        <fullName evidence="3">Class I SAM-dependent methyltransferase</fullName>
    </recommendedName>
</protein>
<reference evidence="1" key="1">
    <citation type="journal article" date="2014" name="Int. J. Syst. Evol. Microbiol.">
        <title>Complete genome sequence of Corynebacterium casei LMG S-19264T (=DSM 44701T), isolated from a smear-ripened cheese.</title>
        <authorList>
            <consortium name="US DOE Joint Genome Institute (JGI-PGF)"/>
            <person name="Walter F."/>
            <person name="Albersmeier A."/>
            <person name="Kalinowski J."/>
            <person name="Ruckert C."/>
        </authorList>
    </citation>
    <scope>NUCLEOTIDE SEQUENCE</scope>
    <source>
        <strain evidence="1">KCTC 32437</strain>
    </source>
</reference>
<comment type="caution">
    <text evidence="1">The sequence shown here is derived from an EMBL/GenBank/DDBJ whole genome shotgun (WGS) entry which is preliminary data.</text>
</comment>
<accession>A0A918S568</accession>
<sequence>MLDDPAIRFHAADLARPIDHALTADLAISLEVAEHLPASRAKGFVSDLTGIAPAILFSAAVPGQGGVNHINERWQSYWAELFAAHGYRPYDLIRPEIWGDHAIPFWYRQNVLLYLSDAHHAADPSRAVRDLARLDLVHPELMSRANRELDYAGAMPESLYLAQVHPSRYPR</sequence>
<reference evidence="1" key="2">
    <citation type="submission" date="2020-09" db="EMBL/GenBank/DDBJ databases">
        <authorList>
            <person name="Sun Q."/>
            <person name="Kim S."/>
        </authorList>
    </citation>
    <scope>NUCLEOTIDE SEQUENCE</scope>
    <source>
        <strain evidence="1">KCTC 32437</strain>
    </source>
</reference>